<proteinExistence type="predicted"/>
<protein>
    <submittedName>
        <fullName evidence="1">Uncharacterized protein</fullName>
    </submittedName>
</protein>
<organism evidence="1 2">
    <name type="scientific">Streptosporangium subroseum</name>
    <dbReference type="NCBI Taxonomy" id="106412"/>
    <lineage>
        <taxon>Bacteria</taxon>
        <taxon>Bacillati</taxon>
        <taxon>Actinomycetota</taxon>
        <taxon>Actinomycetes</taxon>
        <taxon>Streptosporangiales</taxon>
        <taxon>Streptosporangiaceae</taxon>
        <taxon>Streptosporangium</taxon>
    </lineage>
</organism>
<dbReference type="EMBL" id="FZOD01000060">
    <property type="protein sequence ID" value="SNT54857.1"/>
    <property type="molecule type" value="Genomic_DNA"/>
</dbReference>
<sequence>MKSNLMSSRSGLTSARRSTVLHRGSQVILTVGAAAQLQQDRSVQILVQAANWFAPIAFPAMSVPAIPATAGGSYAATTKHIGNGGLRGPQPWRHPPVIT</sequence>
<dbReference type="Proteomes" id="UP000198282">
    <property type="component" value="Unassembled WGS sequence"/>
</dbReference>
<name>A0A239NIV1_9ACTN</name>
<evidence type="ECO:0000313" key="1">
    <source>
        <dbReference type="EMBL" id="SNT54857.1"/>
    </source>
</evidence>
<accession>A0A239NIV1</accession>
<evidence type="ECO:0000313" key="2">
    <source>
        <dbReference type="Proteomes" id="UP000198282"/>
    </source>
</evidence>
<reference evidence="1 2" key="1">
    <citation type="submission" date="2017-06" db="EMBL/GenBank/DDBJ databases">
        <authorList>
            <person name="Kim H.J."/>
            <person name="Triplett B.A."/>
        </authorList>
    </citation>
    <scope>NUCLEOTIDE SEQUENCE [LARGE SCALE GENOMIC DNA]</scope>
    <source>
        <strain evidence="1 2">CGMCC 4.2132</strain>
    </source>
</reference>
<keyword evidence="2" id="KW-1185">Reference proteome</keyword>
<dbReference type="AlphaFoldDB" id="A0A239NIV1"/>
<gene>
    <name evidence="1" type="ORF">SAMN05216276_106020</name>
</gene>